<proteinExistence type="predicted"/>
<evidence type="ECO:0000313" key="2">
    <source>
        <dbReference type="EMBL" id="KAF6271809.1"/>
    </source>
</evidence>
<organism evidence="2 3">
    <name type="scientific">Rhinolophus ferrumequinum</name>
    <name type="common">Greater horseshoe bat</name>
    <dbReference type="NCBI Taxonomy" id="59479"/>
    <lineage>
        <taxon>Eukaryota</taxon>
        <taxon>Metazoa</taxon>
        <taxon>Chordata</taxon>
        <taxon>Craniata</taxon>
        <taxon>Vertebrata</taxon>
        <taxon>Euteleostomi</taxon>
        <taxon>Mammalia</taxon>
        <taxon>Eutheria</taxon>
        <taxon>Laurasiatheria</taxon>
        <taxon>Chiroptera</taxon>
        <taxon>Yinpterochiroptera</taxon>
        <taxon>Rhinolophoidea</taxon>
        <taxon>Rhinolophidae</taxon>
        <taxon>Rhinolophinae</taxon>
        <taxon>Rhinolophus</taxon>
    </lineage>
</organism>
<feature type="compositionally biased region" description="Basic and acidic residues" evidence="1">
    <location>
        <begin position="125"/>
        <end position="139"/>
    </location>
</feature>
<feature type="region of interest" description="Disordered" evidence="1">
    <location>
        <begin position="71"/>
        <end position="160"/>
    </location>
</feature>
<dbReference type="EMBL" id="JACAGC010000030">
    <property type="protein sequence ID" value="KAF6271809.1"/>
    <property type="molecule type" value="Genomic_DNA"/>
</dbReference>
<dbReference type="AlphaFoldDB" id="A0A7J7R6P1"/>
<protein>
    <submittedName>
        <fullName evidence="2">Tigger transposable element derived 7</fullName>
    </submittedName>
</protein>
<sequence>MPPSLQAAAPRWALRAARPVRVAVSRSGFWGVARLGGSCVVFGCRRPGNRESRRVKIAPPPPPRACVASAFLQPSRQSRSSSQCPRGRKPFVSPRISGPEWSIPFSGPRFPHNDVFSYERWSRRRTVEGGSEGKNDRDRGGRRRPVSSCSFRDPLESHPE</sequence>
<accession>A0A7J7R6P1</accession>
<name>A0A7J7R6P1_RHIFE</name>
<reference evidence="2 3" key="1">
    <citation type="journal article" date="2020" name="Nature">
        <title>Six reference-quality genomes reveal evolution of bat adaptations.</title>
        <authorList>
            <person name="Jebb D."/>
            <person name="Huang Z."/>
            <person name="Pippel M."/>
            <person name="Hughes G.M."/>
            <person name="Lavrichenko K."/>
            <person name="Devanna P."/>
            <person name="Winkler S."/>
            <person name="Jermiin L.S."/>
            <person name="Skirmuntt E.C."/>
            <person name="Katzourakis A."/>
            <person name="Burkitt-Gray L."/>
            <person name="Ray D.A."/>
            <person name="Sullivan K.A.M."/>
            <person name="Roscito J.G."/>
            <person name="Kirilenko B.M."/>
            <person name="Davalos L.M."/>
            <person name="Corthals A.P."/>
            <person name="Power M.L."/>
            <person name="Jones G."/>
            <person name="Ransome R.D."/>
            <person name="Dechmann D.K.N."/>
            <person name="Locatelli A.G."/>
            <person name="Puechmaille S.J."/>
            <person name="Fedrigo O."/>
            <person name="Jarvis E.D."/>
            <person name="Hiller M."/>
            <person name="Vernes S.C."/>
            <person name="Myers E.W."/>
            <person name="Teeling E.C."/>
        </authorList>
    </citation>
    <scope>NUCLEOTIDE SEQUENCE [LARGE SCALE GENOMIC DNA]</scope>
    <source>
        <strain evidence="2">MRhiFer1</strain>
        <tissue evidence="2">Lung</tissue>
    </source>
</reference>
<evidence type="ECO:0000313" key="3">
    <source>
        <dbReference type="Proteomes" id="UP000585614"/>
    </source>
</evidence>
<comment type="caution">
    <text evidence="2">The sequence shown here is derived from an EMBL/GenBank/DDBJ whole genome shotgun (WGS) entry which is preliminary data.</text>
</comment>
<evidence type="ECO:0000256" key="1">
    <source>
        <dbReference type="SAM" id="MobiDB-lite"/>
    </source>
</evidence>
<dbReference type="Proteomes" id="UP000585614">
    <property type="component" value="Unassembled WGS sequence"/>
</dbReference>
<gene>
    <name evidence="2" type="ORF">mRhiFer1_016924</name>
</gene>